<comment type="caution">
    <text evidence="2">The sequence shown here is derived from an EMBL/GenBank/DDBJ whole genome shotgun (WGS) entry which is preliminary data.</text>
</comment>
<gene>
    <name evidence="2" type="ORF">Salat_1202500</name>
</gene>
<dbReference type="Proteomes" id="UP001293254">
    <property type="component" value="Unassembled WGS sequence"/>
</dbReference>
<name>A0AAE1YEZ4_9LAMI</name>
<protein>
    <recommendedName>
        <fullName evidence="1">Zinc knuckle CX2CX4HX4C domain-containing protein</fullName>
    </recommendedName>
</protein>
<accession>A0AAE1YEZ4</accession>
<evidence type="ECO:0000313" key="3">
    <source>
        <dbReference type="Proteomes" id="UP001293254"/>
    </source>
</evidence>
<dbReference type="AlphaFoldDB" id="A0AAE1YEZ4"/>
<sequence>MDLGKGLTLSDEEDEKWAIPQESPEDINLDWSEFTVFIHDIPYQQRTLAMAHHIGARFGILKETDCDDSGLSMNPFFKIRVSLNTSKPLRQVMKLVSPIGEEFCVCFTYAGLPNIYFYCGIIGHISKFCSLQYEENFVDPGANTLLVHGYANHRRL</sequence>
<reference evidence="2" key="1">
    <citation type="submission" date="2020-06" db="EMBL/GenBank/DDBJ databases">
        <authorList>
            <person name="Li T."/>
            <person name="Hu X."/>
            <person name="Zhang T."/>
            <person name="Song X."/>
            <person name="Zhang H."/>
            <person name="Dai N."/>
            <person name="Sheng W."/>
            <person name="Hou X."/>
            <person name="Wei L."/>
        </authorList>
    </citation>
    <scope>NUCLEOTIDE SEQUENCE</scope>
    <source>
        <strain evidence="2">3651</strain>
        <tissue evidence="2">Leaf</tissue>
    </source>
</reference>
<evidence type="ECO:0000259" key="1">
    <source>
        <dbReference type="Pfam" id="PF14392"/>
    </source>
</evidence>
<reference evidence="2" key="2">
    <citation type="journal article" date="2024" name="Plant">
        <title>Genomic evolution and insights into agronomic trait innovations of Sesamum species.</title>
        <authorList>
            <person name="Miao H."/>
            <person name="Wang L."/>
            <person name="Qu L."/>
            <person name="Liu H."/>
            <person name="Sun Y."/>
            <person name="Le M."/>
            <person name="Wang Q."/>
            <person name="Wei S."/>
            <person name="Zheng Y."/>
            <person name="Lin W."/>
            <person name="Duan Y."/>
            <person name="Cao H."/>
            <person name="Xiong S."/>
            <person name="Wang X."/>
            <person name="Wei L."/>
            <person name="Li C."/>
            <person name="Ma Q."/>
            <person name="Ju M."/>
            <person name="Zhao R."/>
            <person name="Li G."/>
            <person name="Mu C."/>
            <person name="Tian Q."/>
            <person name="Mei H."/>
            <person name="Zhang T."/>
            <person name="Gao T."/>
            <person name="Zhang H."/>
        </authorList>
    </citation>
    <scope>NUCLEOTIDE SEQUENCE</scope>
    <source>
        <strain evidence="2">3651</strain>
    </source>
</reference>
<evidence type="ECO:0000313" key="2">
    <source>
        <dbReference type="EMBL" id="KAK4429025.1"/>
    </source>
</evidence>
<proteinExistence type="predicted"/>
<dbReference type="InterPro" id="IPR025836">
    <property type="entry name" value="Zn_knuckle_CX2CX4HX4C"/>
</dbReference>
<dbReference type="Pfam" id="PF14392">
    <property type="entry name" value="zf-CCHC_4"/>
    <property type="match status" value="1"/>
</dbReference>
<organism evidence="2 3">
    <name type="scientific">Sesamum alatum</name>
    <dbReference type="NCBI Taxonomy" id="300844"/>
    <lineage>
        <taxon>Eukaryota</taxon>
        <taxon>Viridiplantae</taxon>
        <taxon>Streptophyta</taxon>
        <taxon>Embryophyta</taxon>
        <taxon>Tracheophyta</taxon>
        <taxon>Spermatophyta</taxon>
        <taxon>Magnoliopsida</taxon>
        <taxon>eudicotyledons</taxon>
        <taxon>Gunneridae</taxon>
        <taxon>Pentapetalae</taxon>
        <taxon>asterids</taxon>
        <taxon>lamiids</taxon>
        <taxon>Lamiales</taxon>
        <taxon>Pedaliaceae</taxon>
        <taxon>Sesamum</taxon>
    </lineage>
</organism>
<dbReference type="EMBL" id="JACGWO010000004">
    <property type="protein sequence ID" value="KAK4429025.1"/>
    <property type="molecule type" value="Genomic_DNA"/>
</dbReference>
<feature type="domain" description="Zinc knuckle CX2CX4HX4C" evidence="1">
    <location>
        <begin position="85"/>
        <end position="130"/>
    </location>
</feature>
<keyword evidence="3" id="KW-1185">Reference proteome</keyword>